<sequence length="112" mass="12394">MGHYPNVQHRTLTAIEVLLPQRRIGTKEGESTSVGFSLAQYLGRPVTALGRIVNGTYRRGMQTTYDITGAEKALVASTGYIMSPRRFEECFGLDIGESFEGRTNKYPSAPYS</sequence>
<dbReference type="HOGENOM" id="CLU_2145868_0_0_1"/>
<name>A0A0D2A040_EXOME</name>
<dbReference type="GeneID" id="27321558"/>
<evidence type="ECO:0000313" key="1">
    <source>
        <dbReference type="EMBL" id="KIV92413.1"/>
    </source>
</evidence>
<organism evidence="1 2">
    <name type="scientific">Exophiala mesophila</name>
    <name type="common">Black yeast-like fungus</name>
    <dbReference type="NCBI Taxonomy" id="212818"/>
    <lineage>
        <taxon>Eukaryota</taxon>
        <taxon>Fungi</taxon>
        <taxon>Dikarya</taxon>
        <taxon>Ascomycota</taxon>
        <taxon>Pezizomycotina</taxon>
        <taxon>Eurotiomycetes</taxon>
        <taxon>Chaetothyriomycetidae</taxon>
        <taxon>Chaetothyriales</taxon>
        <taxon>Herpotrichiellaceae</taxon>
        <taxon>Exophiala</taxon>
    </lineage>
</organism>
<proteinExistence type="predicted"/>
<dbReference type="Proteomes" id="UP000054302">
    <property type="component" value="Unassembled WGS sequence"/>
</dbReference>
<keyword evidence="2" id="KW-1185">Reference proteome</keyword>
<protein>
    <submittedName>
        <fullName evidence="1">Uncharacterized protein</fullName>
    </submittedName>
</protein>
<evidence type="ECO:0000313" key="2">
    <source>
        <dbReference type="Proteomes" id="UP000054302"/>
    </source>
</evidence>
<dbReference type="VEuPathDB" id="FungiDB:PV10_03713"/>
<dbReference type="EMBL" id="KN847522">
    <property type="protein sequence ID" value="KIV92413.1"/>
    <property type="molecule type" value="Genomic_DNA"/>
</dbReference>
<dbReference type="AlphaFoldDB" id="A0A0D2A040"/>
<dbReference type="RefSeq" id="XP_016223987.1">
    <property type="nucleotide sequence ID" value="XM_016368199.1"/>
</dbReference>
<gene>
    <name evidence="1" type="ORF">PV10_03713</name>
</gene>
<reference evidence="1 2" key="1">
    <citation type="submission" date="2015-01" db="EMBL/GenBank/DDBJ databases">
        <title>The Genome Sequence of Exophiala mesophila CBS40295.</title>
        <authorList>
            <consortium name="The Broad Institute Genomics Platform"/>
            <person name="Cuomo C."/>
            <person name="de Hoog S."/>
            <person name="Gorbushina A."/>
            <person name="Stielow B."/>
            <person name="Teixiera M."/>
            <person name="Abouelleil A."/>
            <person name="Chapman S.B."/>
            <person name="Priest M."/>
            <person name="Young S.K."/>
            <person name="Wortman J."/>
            <person name="Nusbaum C."/>
            <person name="Birren B."/>
        </authorList>
    </citation>
    <scope>NUCLEOTIDE SEQUENCE [LARGE SCALE GENOMIC DNA]</scope>
    <source>
        <strain evidence="1 2">CBS 40295</strain>
    </source>
</reference>
<accession>A0A0D2A040</accession>